<protein>
    <submittedName>
        <fullName evidence="10">C-type cytochrome</fullName>
    </submittedName>
</protein>
<dbReference type="GO" id="GO:0009055">
    <property type="term" value="F:electron transfer activity"/>
    <property type="evidence" value="ECO:0007669"/>
    <property type="project" value="InterPro"/>
</dbReference>
<name>A0A932FVD7_UNCTE</name>
<feature type="domain" description="Cytochrome c" evidence="9">
    <location>
        <begin position="236"/>
        <end position="327"/>
    </location>
</feature>
<dbReference type="InterPro" id="IPR051811">
    <property type="entry name" value="Cytochrome_c550/c551-like"/>
</dbReference>
<feature type="chain" id="PRO_5037620209" evidence="8">
    <location>
        <begin position="22"/>
        <end position="690"/>
    </location>
</feature>
<dbReference type="InterPro" id="IPR036909">
    <property type="entry name" value="Cyt_c-like_dom_sf"/>
</dbReference>
<evidence type="ECO:0000313" key="11">
    <source>
        <dbReference type="Proteomes" id="UP000769766"/>
    </source>
</evidence>
<feature type="domain" description="Cytochrome c" evidence="9">
    <location>
        <begin position="347"/>
        <end position="447"/>
    </location>
</feature>
<feature type="region of interest" description="Disordered" evidence="7">
    <location>
        <begin position="450"/>
        <end position="469"/>
    </location>
</feature>
<dbReference type="GO" id="GO:0020037">
    <property type="term" value="F:heme binding"/>
    <property type="evidence" value="ECO:0007669"/>
    <property type="project" value="InterPro"/>
</dbReference>
<keyword evidence="1" id="KW-0813">Transport</keyword>
<dbReference type="PANTHER" id="PTHR37823:SF1">
    <property type="entry name" value="CYTOCHROME C-553-LIKE"/>
    <property type="match status" value="1"/>
</dbReference>
<reference evidence="10" key="1">
    <citation type="submission" date="2020-07" db="EMBL/GenBank/DDBJ databases">
        <title>Huge and variable diversity of episymbiotic CPR bacteria and DPANN archaea in groundwater ecosystems.</title>
        <authorList>
            <person name="He C.Y."/>
            <person name="Keren R."/>
            <person name="Whittaker M."/>
            <person name="Farag I.F."/>
            <person name="Doudna J."/>
            <person name="Cate J.H.D."/>
            <person name="Banfield J.F."/>
        </authorList>
    </citation>
    <scope>NUCLEOTIDE SEQUENCE</scope>
    <source>
        <strain evidence="10">NC_groundwater_672_Ag_B-0.1um_62_36</strain>
    </source>
</reference>
<evidence type="ECO:0000259" key="9">
    <source>
        <dbReference type="PROSITE" id="PS51007"/>
    </source>
</evidence>
<evidence type="ECO:0000256" key="1">
    <source>
        <dbReference type="ARBA" id="ARBA00022448"/>
    </source>
</evidence>
<dbReference type="PANTHER" id="PTHR37823">
    <property type="entry name" value="CYTOCHROME C-553-LIKE"/>
    <property type="match status" value="1"/>
</dbReference>
<dbReference type="Gene3D" id="1.10.760.10">
    <property type="entry name" value="Cytochrome c-like domain"/>
    <property type="match status" value="5"/>
</dbReference>
<evidence type="ECO:0000256" key="3">
    <source>
        <dbReference type="ARBA" id="ARBA00022723"/>
    </source>
</evidence>
<evidence type="ECO:0000256" key="6">
    <source>
        <dbReference type="PROSITE-ProRule" id="PRU00433"/>
    </source>
</evidence>
<proteinExistence type="predicted"/>
<evidence type="ECO:0000256" key="4">
    <source>
        <dbReference type="ARBA" id="ARBA00022982"/>
    </source>
</evidence>
<keyword evidence="2 6" id="KW-0349">Heme</keyword>
<dbReference type="InterPro" id="IPR009056">
    <property type="entry name" value="Cyt_c-like_dom"/>
</dbReference>
<feature type="signal peptide" evidence="8">
    <location>
        <begin position="1"/>
        <end position="21"/>
    </location>
</feature>
<dbReference type="GO" id="GO:0046872">
    <property type="term" value="F:metal ion binding"/>
    <property type="evidence" value="ECO:0007669"/>
    <property type="project" value="UniProtKB-KW"/>
</dbReference>
<dbReference type="EMBL" id="JACPRF010000001">
    <property type="protein sequence ID" value="MBI2875248.1"/>
    <property type="molecule type" value="Genomic_DNA"/>
</dbReference>
<sequence length="690" mass="76974">MRKTGRAFIFFIMAVAWFMAAGPSPGGARGAIGGLGRTERCPACHETAVTTHPGRLLIGHPPERFGCVVCHGGNGGASRRKAAHSDLRYPVPPVNLLDDPQRNVRHFLRGAEAQGSCFKCHNNVWDELTDAPVLSTGARFFLNNCSGCHQGSGLESWRKLAPPLTRIRWKVSRDWATRFLKDPRSVQPKTRMPNFFLADGEVQAMVDYLFRLEEQDIPTVPWDPISLKPKEAWAGDDLDRWVRIFRKGAQIWEEARCPVCHASCGRAARVPFELAPSLERVADKVKRDWLYLWLKDPPAYYPHTYMPRFRFTDADLRALVHYLWWDERFTAGGQRAVVSPAAKPSPATVREGRALVAYYGCAGCHEIQGHEGEWKIGVTLSDFGAKPLEQLTFGRQEIPPTRQAWIARKLLDPRFTAKATLRNPRMPDLGLRPEQVRALTVFLMGLTGETIPPPLKPTKPGIGEPPPPTPENLARGRALFQQYCTACHGQAGRGEGTGWFESFPRDLTAGLYLSRSTLGGGPPTERDLFRTLTRGMPGSAMPPFAFLPETERWQLVHYVRSLVKGKSVHQETIVIPEALPPTPASLARGKALFEGLKCFLCHGQDAKGRTREAGEFEDWVDAAGRPVPRSADLTRGIFKGGSGAQDLYRILKMGFGPMPPFGFFFTKEADLWALVHYVQSLSRKDLLKKQ</sequence>
<feature type="domain" description="Cytochrome c" evidence="9">
    <location>
        <begin position="132"/>
        <end position="213"/>
    </location>
</feature>
<dbReference type="AlphaFoldDB" id="A0A932FVD7"/>
<evidence type="ECO:0000313" key="10">
    <source>
        <dbReference type="EMBL" id="MBI2875248.1"/>
    </source>
</evidence>
<feature type="domain" description="Cytochrome c" evidence="9">
    <location>
        <begin position="584"/>
        <end position="682"/>
    </location>
</feature>
<evidence type="ECO:0000256" key="8">
    <source>
        <dbReference type="SAM" id="SignalP"/>
    </source>
</evidence>
<keyword evidence="3 6" id="KW-0479">Metal-binding</keyword>
<keyword evidence="5 6" id="KW-0408">Iron</keyword>
<keyword evidence="4" id="KW-0249">Electron transport</keyword>
<accession>A0A932FVD7</accession>
<dbReference type="Pfam" id="PF13442">
    <property type="entry name" value="Cytochrome_CBB3"/>
    <property type="match status" value="3"/>
</dbReference>
<gene>
    <name evidence="10" type="ORF">HYY20_00010</name>
</gene>
<keyword evidence="8" id="KW-0732">Signal</keyword>
<evidence type="ECO:0000256" key="5">
    <source>
        <dbReference type="ARBA" id="ARBA00023004"/>
    </source>
</evidence>
<dbReference type="InterPro" id="IPR036280">
    <property type="entry name" value="Multihaem_cyt_sf"/>
</dbReference>
<dbReference type="SUPFAM" id="SSF48695">
    <property type="entry name" value="Multiheme cytochromes"/>
    <property type="match status" value="1"/>
</dbReference>
<evidence type="ECO:0000256" key="7">
    <source>
        <dbReference type="SAM" id="MobiDB-lite"/>
    </source>
</evidence>
<dbReference type="Proteomes" id="UP000769766">
    <property type="component" value="Unassembled WGS sequence"/>
</dbReference>
<feature type="compositionally biased region" description="Pro residues" evidence="7">
    <location>
        <begin position="451"/>
        <end position="469"/>
    </location>
</feature>
<dbReference type="SUPFAM" id="SSF46626">
    <property type="entry name" value="Cytochrome c"/>
    <property type="match status" value="5"/>
</dbReference>
<organism evidence="10 11">
    <name type="scientific">Tectimicrobiota bacterium</name>
    <dbReference type="NCBI Taxonomy" id="2528274"/>
    <lineage>
        <taxon>Bacteria</taxon>
        <taxon>Pseudomonadati</taxon>
        <taxon>Nitrospinota/Tectimicrobiota group</taxon>
        <taxon>Candidatus Tectimicrobiota</taxon>
    </lineage>
</organism>
<evidence type="ECO:0000256" key="2">
    <source>
        <dbReference type="ARBA" id="ARBA00022617"/>
    </source>
</evidence>
<comment type="caution">
    <text evidence="10">The sequence shown here is derived from an EMBL/GenBank/DDBJ whole genome shotgun (WGS) entry which is preliminary data.</text>
</comment>
<dbReference type="PROSITE" id="PS51007">
    <property type="entry name" value="CYTC"/>
    <property type="match status" value="5"/>
</dbReference>
<dbReference type="Pfam" id="PF00034">
    <property type="entry name" value="Cytochrom_C"/>
    <property type="match status" value="1"/>
</dbReference>
<feature type="domain" description="Cytochrome c" evidence="9">
    <location>
        <begin position="471"/>
        <end position="563"/>
    </location>
</feature>